<dbReference type="Pfam" id="PF13589">
    <property type="entry name" value="HATPase_c_3"/>
    <property type="match status" value="1"/>
</dbReference>
<dbReference type="InterPro" id="IPR036890">
    <property type="entry name" value="HATPase_C_sf"/>
</dbReference>
<evidence type="ECO:0000256" key="3">
    <source>
        <dbReference type="ARBA" id="ARBA00022763"/>
    </source>
</evidence>
<comment type="caution">
    <text evidence="9">The sequence shown here is derived from an EMBL/GenBank/DDBJ whole genome shotgun (WGS) entry which is preliminary data.</text>
</comment>
<dbReference type="RefSeq" id="WP_382421040.1">
    <property type="nucleotide sequence ID" value="NZ_JBHSCW010000002.1"/>
</dbReference>
<dbReference type="NCBIfam" id="NF000953">
    <property type="entry name" value="PRK00095.2-4"/>
    <property type="match status" value="1"/>
</dbReference>
<sequence length="618" mass="66615">MTIRRLPETLVNRIAAGEVIERPSAVVKELVENALDAGAGQIAVSLREGGCAYLCVSDDGGGMSPEELTLALERHATSKLPDDDLVHIDSLGFRGEALPSIGAVARVSLASRQAGASEAWSVSVEGGRMDQPKPVALGHGTRVEVRDLFFATPARLKFLKTARTEQGYVRDGVERLAMAHPNVAFTLSDEKKTVLNLESGGPELFDARRKRLSAILGREFGENCLPVEAVREKLRLEGLIGLPTYNRANAQQQFLFVNGRPVRDRLLLGAIRGAYQDFLARDRHPVVALFLELPPEEVDVNVHPAKAEVRFRDPGLVRGLIVSACRHALAEAGHRASTTVAGSALGSFRPGGAPPGGGGYRPAAPQGWHQPAAAGFAEGADSYHAPLPGLQAPPSGRQAEATAEAVAQEADSQPATVHEPAIPVDDYPLGAARAQLHETYVVAQTRDGIVIVDQHAAHERLVYERMKEEIAARGVARQALLIPEVVELDEAAAARVLARREELSELGLEVEGFGEGSLLVREVPALMGRLDVQGLIRDLADELAEMDQALSLREKLEEVCGTLACHGSVRAGRRLNTEEMNALLRQMEATPHSGQCNHGRPTYVELKLADIERLFGRR</sequence>
<protein>
    <recommendedName>
        <fullName evidence="2 5">DNA mismatch repair protein MutL</fullName>
    </recommendedName>
</protein>
<dbReference type="SUPFAM" id="SSF54211">
    <property type="entry name" value="Ribosomal protein S5 domain 2-like"/>
    <property type="match status" value="1"/>
</dbReference>
<organism evidence="9 10">
    <name type="scientific">Fodinicurvata halophila</name>
    <dbReference type="NCBI Taxonomy" id="1419723"/>
    <lineage>
        <taxon>Bacteria</taxon>
        <taxon>Pseudomonadati</taxon>
        <taxon>Pseudomonadota</taxon>
        <taxon>Alphaproteobacteria</taxon>
        <taxon>Rhodospirillales</taxon>
        <taxon>Rhodovibrionaceae</taxon>
        <taxon>Fodinicurvata</taxon>
    </lineage>
</organism>
<evidence type="ECO:0000313" key="10">
    <source>
        <dbReference type="Proteomes" id="UP001595799"/>
    </source>
</evidence>
<dbReference type="SMART" id="SM01340">
    <property type="entry name" value="DNA_mis_repair"/>
    <property type="match status" value="1"/>
</dbReference>
<dbReference type="InterPro" id="IPR042121">
    <property type="entry name" value="MutL_C_regsub"/>
</dbReference>
<evidence type="ECO:0000256" key="1">
    <source>
        <dbReference type="ARBA" id="ARBA00006082"/>
    </source>
</evidence>
<dbReference type="InterPro" id="IPR014762">
    <property type="entry name" value="DNA_mismatch_repair_CS"/>
</dbReference>
<keyword evidence="4 5" id="KW-0234">DNA repair</keyword>
<evidence type="ECO:0000259" key="8">
    <source>
        <dbReference type="SMART" id="SM01340"/>
    </source>
</evidence>
<dbReference type="PANTHER" id="PTHR10073">
    <property type="entry name" value="DNA MISMATCH REPAIR PROTEIN MLH, PMS, MUTL"/>
    <property type="match status" value="1"/>
</dbReference>
<dbReference type="InterPro" id="IPR042120">
    <property type="entry name" value="MutL_C_dimsub"/>
</dbReference>
<dbReference type="InterPro" id="IPR014721">
    <property type="entry name" value="Ribsml_uS5_D2-typ_fold_subgr"/>
</dbReference>
<evidence type="ECO:0000256" key="6">
    <source>
        <dbReference type="SAM" id="MobiDB-lite"/>
    </source>
</evidence>
<keyword evidence="9" id="KW-0378">Hydrolase</keyword>
<dbReference type="Gene3D" id="3.30.1540.20">
    <property type="entry name" value="MutL, C-terminal domain, dimerisation subdomain"/>
    <property type="match status" value="1"/>
</dbReference>
<dbReference type="GO" id="GO:0004519">
    <property type="term" value="F:endonuclease activity"/>
    <property type="evidence" value="ECO:0007669"/>
    <property type="project" value="UniProtKB-KW"/>
</dbReference>
<name>A0ABV8UJ91_9PROT</name>
<dbReference type="InterPro" id="IPR020667">
    <property type="entry name" value="DNA_mismatch_repair_MutL"/>
</dbReference>
<dbReference type="InterPro" id="IPR002099">
    <property type="entry name" value="MutL/Mlh/PMS"/>
</dbReference>
<evidence type="ECO:0000256" key="4">
    <source>
        <dbReference type="ARBA" id="ARBA00023204"/>
    </source>
</evidence>
<proteinExistence type="inferred from homology"/>
<feature type="compositionally biased region" description="Low complexity" evidence="6">
    <location>
        <begin position="398"/>
        <end position="410"/>
    </location>
</feature>
<dbReference type="Gene3D" id="3.30.565.10">
    <property type="entry name" value="Histidine kinase-like ATPase, C-terminal domain"/>
    <property type="match status" value="1"/>
</dbReference>
<dbReference type="InterPro" id="IPR013507">
    <property type="entry name" value="DNA_mismatch_S5_2-like"/>
</dbReference>
<comment type="function">
    <text evidence="5">This protein is involved in the repair of mismatches in DNA. It is required for dam-dependent methyl-directed DNA mismatch repair. May act as a 'molecular matchmaker', a protein that promotes the formation of a stable complex between two or more DNA-binding proteins in an ATP-dependent manner without itself being part of a final effector complex.</text>
</comment>
<reference evidence="10" key="1">
    <citation type="journal article" date="2019" name="Int. J. Syst. Evol. Microbiol.">
        <title>The Global Catalogue of Microorganisms (GCM) 10K type strain sequencing project: providing services to taxonomists for standard genome sequencing and annotation.</title>
        <authorList>
            <consortium name="The Broad Institute Genomics Platform"/>
            <consortium name="The Broad Institute Genome Sequencing Center for Infectious Disease"/>
            <person name="Wu L."/>
            <person name="Ma J."/>
        </authorList>
    </citation>
    <scope>NUCLEOTIDE SEQUENCE [LARGE SCALE GENOMIC DNA]</scope>
    <source>
        <strain evidence="10">CECT 8472</strain>
    </source>
</reference>
<dbReference type="Gene3D" id="3.30.230.10">
    <property type="match status" value="1"/>
</dbReference>
<feature type="domain" description="DNA mismatch repair protein S5" evidence="8">
    <location>
        <begin position="212"/>
        <end position="330"/>
    </location>
</feature>
<dbReference type="SMART" id="SM00853">
    <property type="entry name" value="MutL_C"/>
    <property type="match status" value="1"/>
</dbReference>
<dbReference type="EMBL" id="JBHSCW010000002">
    <property type="protein sequence ID" value="MFC4350695.1"/>
    <property type="molecule type" value="Genomic_DNA"/>
</dbReference>
<keyword evidence="9" id="KW-0255">Endonuclease</keyword>
<dbReference type="HAMAP" id="MF_00149">
    <property type="entry name" value="DNA_mis_repair"/>
    <property type="match status" value="1"/>
</dbReference>
<dbReference type="Pfam" id="PF08676">
    <property type="entry name" value="MutL_C"/>
    <property type="match status" value="1"/>
</dbReference>
<dbReference type="InterPro" id="IPR014790">
    <property type="entry name" value="MutL_C"/>
</dbReference>
<keyword evidence="3 5" id="KW-0227">DNA damage</keyword>
<dbReference type="PROSITE" id="PS00058">
    <property type="entry name" value="DNA_MISMATCH_REPAIR_1"/>
    <property type="match status" value="1"/>
</dbReference>
<comment type="similarity">
    <text evidence="1 5">Belongs to the DNA mismatch repair MutL/HexB family.</text>
</comment>
<dbReference type="NCBIfam" id="TIGR00585">
    <property type="entry name" value="mutl"/>
    <property type="match status" value="1"/>
</dbReference>
<dbReference type="Pfam" id="PF01119">
    <property type="entry name" value="DNA_mis_repair"/>
    <property type="match status" value="1"/>
</dbReference>
<evidence type="ECO:0000256" key="5">
    <source>
        <dbReference type="HAMAP-Rule" id="MF_00149"/>
    </source>
</evidence>
<keyword evidence="10" id="KW-1185">Reference proteome</keyword>
<dbReference type="PANTHER" id="PTHR10073:SF12">
    <property type="entry name" value="DNA MISMATCH REPAIR PROTEIN MLH1"/>
    <property type="match status" value="1"/>
</dbReference>
<feature type="region of interest" description="Disordered" evidence="6">
    <location>
        <begin position="383"/>
        <end position="420"/>
    </location>
</feature>
<dbReference type="SUPFAM" id="SSF118116">
    <property type="entry name" value="DNA mismatch repair protein MutL"/>
    <property type="match status" value="1"/>
</dbReference>
<evidence type="ECO:0000256" key="2">
    <source>
        <dbReference type="ARBA" id="ARBA00021975"/>
    </source>
</evidence>
<dbReference type="CDD" id="cd16926">
    <property type="entry name" value="HATPase_MutL-MLH-PMS-like"/>
    <property type="match status" value="1"/>
</dbReference>
<dbReference type="InterPro" id="IPR037198">
    <property type="entry name" value="MutL_C_sf"/>
</dbReference>
<keyword evidence="9" id="KW-0540">Nuclease</keyword>
<feature type="region of interest" description="Disordered" evidence="6">
    <location>
        <begin position="342"/>
        <end position="368"/>
    </location>
</feature>
<dbReference type="Gene3D" id="3.30.1370.100">
    <property type="entry name" value="MutL, C-terminal domain, regulatory subdomain"/>
    <property type="match status" value="1"/>
</dbReference>
<dbReference type="Proteomes" id="UP001595799">
    <property type="component" value="Unassembled WGS sequence"/>
</dbReference>
<gene>
    <name evidence="5 9" type="primary">mutL</name>
    <name evidence="9" type="ORF">ACFOW6_03960</name>
</gene>
<accession>A0ABV8UJ91</accession>
<dbReference type="InterPro" id="IPR038973">
    <property type="entry name" value="MutL/Mlh/Pms-like"/>
</dbReference>
<dbReference type="CDD" id="cd00782">
    <property type="entry name" value="MutL_Trans"/>
    <property type="match status" value="1"/>
</dbReference>
<dbReference type="SUPFAM" id="SSF55874">
    <property type="entry name" value="ATPase domain of HSP90 chaperone/DNA topoisomerase II/histidine kinase"/>
    <property type="match status" value="1"/>
</dbReference>
<evidence type="ECO:0000313" key="9">
    <source>
        <dbReference type="EMBL" id="MFC4350695.1"/>
    </source>
</evidence>
<dbReference type="InterPro" id="IPR020568">
    <property type="entry name" value="Ribosomal_Su5_D2-typ_SF"/>
</dbReference>
<feature type="domain" description="MutL C-terminal dimerisation" evidence="7">
    <location>
        <begin position="432"/>
        <end position="575"/>
    </location>
</feature>
<evidence type="ECO:0000259" key="7">
    <source>
        <dbReference type="SMART" id="SM00853"/>
    </source>
</evidence>